<dbReference type="EMBL" id="KN832870">
    <property type="protein sequence ID" value="KIN07659.1"/>
    <property type="molecule type" value="Genomic_DNA"/>
</dbReference>
<evidence type="ECO:0000313" key="6">
    <source>
        <dbReference type="Proteomes" id="UP000054321"/>
    </source>
</evidence>
<gene>
    <name evidence="5" type="ORF">OIDMADRAFT_47555</name>
</gene>
<organism evidence="5 6">
    <name type="scientific">Oidiodendron maius (strain Zn)</name>
    <dbReference type="NCBI Taxonomy" id="913774"/>
    <lineage>
        <taxon>Eukaryota</taxon>
        <taxon>Fungi</taxon>
        <taxon>Dikarya</taxon>
        <taxon>Ascomycota</taxon>
        <taxon>Pezizomycotina</taxon>
        <taxon>Leotiomycetes</taxon>
        <taxon>Leotiomycetes incertae sedis</taxon>
        <taxon>Myxotrichaceae</taxon>
        <taxon>Oidiodendron</taxon>
    </lineage>
</organism>
<dbReference type="Pfam" id="PF01595">
    <property type="entry name" value="CNNM"/>
    <property type="match status" value="1"/>
</dbReference>
<dbReference type="GO" id="GO:0005737">
    <property type="term" value="C:cytoplasm"/>
    <property type="evidence" value="ECO:0007669"/>
    <property type="project" value="TreeGrafter"/>
</dbReference>
<feature type="transmembrane region" description="Helical" evidence="3">
    <location>
        <begin position="138"/>
        <end position="161"/>
    </location>
</feature>
<feature type="compositionally biased region" description="Polar residues" evidence="2">
    <location>
        <begin position="628"/>
        <end position="640"/>
    </location>
</feature>
<dbReference type="InterPro" id="IPR046342">
    <property type="entry name" value="CBS_dom_sf"/>
</dbReference>
<feature type="transmembrane region" description="Helical" evidence="3">
    <location>
        <begin position="17"/>
        <end position="45"/>
    </location>
</feature>
<reference evidence="5 6" key="1">
    <citation type="submission" date="2014-04" db="EMBL/GenBank/DDBJ databases">
        <authorList>
            <consortium name="DOE Joint Genome Institute"/>
            <person name="Kuo A."/>
            <person name="Martino E."/>
            <person name="Perotto S."/>
            <person name="Kohler A."/>
            <person name="Nagy L.G."/>
            <person name="Floudas D."/>
            <person name="Copeland A."/>
            <person name="Barry K.W."/>
            <person name="Cichocki N."/>
            <person name="Veneault-Fourrey C."/>
            <person name="LaButti K."/>
            <person name="Lindquist E.A."/>
            <person name="Lipzen A."/>
            <person name="Lundell T."/>
            <person name="Morin E."/>
            <person name="Murat C."/>
            <person name="Sun H."/>
            <person name="Tunlid A."/>
            <person name="Henrissat B."/>
            <person name="Grigoriev I.V."/>
            <person name="Hibbett D.S."/>
            <person name="Martin F."/>
            <person name="Nordberg H.P."/>
            <person name="Cantor M.N."/>
            <person name="Hua S.X."/>
        </authorList>
    </citation>
    <scope>NUCLEOTIDE SEQUENCE [LARGE SCALE GENOMIC DNA]</scope>
    <source>
        <strain evidence="5 6">Zn</strain>
    </source>
</reference>
<dbReference type="InParanoid" id="A0A0C3D8N2"/>
<evidence type="ECO:0000259" key="4">
    <source>
        <dbReference type="Pfam" id="PF01595"/>
    </source>
</evidence>
<keyword evidence="6" id="KW-1185">Reference proteome</keyword>
<feature type="compositionally biased region" description="Polar residues" evidence="2">
    <location>
        <begin position="376"/>
        <end position="390"/>
    </location>
</feature>
<sequence length="847" mass="93571">MSFPVESRLYTYTVYHGLAWCGMAALALTLLTLCSLLAGLTLALGGLDSTLLQIRSVTGIARQRHQALVVGKIKSHSTWMLCSLIISSVACGESLPFFIQSLWHGNHQWAPILLSTLSMALFAEILPQYTIPRQAITWGYYCSPLVWSCMWLTGIVSYPLARLLDTIAGQNEGHGLFTNEEMAGIIKYHELTANKGGGIGSDTARVMLGALNLDSRKVGGDITLVPESNSDDEKDVEKADLIIHHGLVVRWPDVKSVNIDDIVDENFIKMVNSWSHNRIPVIGDQESHETEGDPATAIYRLEGKLIFGFLHVKDLVGVEIREKHKSPTREITVKDLTLYPLLIIHEDMPVYDLLRVFQLGVSGMAIVVPKPPKLSKPQNPSQLGLESSSKENSAFRAVRWATSGKKQLQVTSSITGPGSVENSVRSNIDAAHGHSQASTGILSLKPIGIVTFDDIIGALLQNLSRDRCDYFNSRNRSPRTESRIPADCITLLYGYAQRGFAVPVSPRKAASVRPSIPPTLRRRKVSAKTPRQGKACTMDRADELSNNNDNTQYPNVKASDEESSYAQLDRSSIDVLNTAVLADALIRPLPRTKADTLPSRRAIAAVLPDQSTPFWRRVSSAPRLPQLQRVTPFSRQNYSSYEKMDKSETKSSGLMPQIAPDSSLAGQLSPPEPLSKDKECKSIASEDLTNHTQKTATGSIHDDNQGEFSLMSWCPSGLIDIDEWNARLCHSIADTIVPLEGSRTALSSFEASHEEKNTNLKPWQGFPPELLSNTGKENSFLSHLPSTLPRMNYQTKEINLASENDNNQPRSRETFHDDRVLLPGQRRPIKDNLAVSIRGTRSSSFWI</sequence>
<proteinExistence type="predicted"/>
<feature type="region of interest" description="Disordered" evidence="2">
    <location>
        <begin position="371"/>
        <end position="390"/>
    </location>
</feature>
<keyword evidence="3" id="KW-0812">Transmembrane</keyword>
<keyword evidence="3" id="KW-0472">Membrane</keyword>
<protein>
    <recommendedName>
        <fullName evidence="4">CNNM transmembrane domain-containing protein</fullName>
    </recommendedName>
</protein>
<feature type="transmembrane region" description="Helical" evidence="3">
    <location>
        <begin position="109"/>
        <end position="126"/>
    </location>
</feature>
<dbReference type="SUPFAM" id="SSF54631">
    <property type="entry name" value="CBS-domain pair"/>
    <property type="match status" value="1"/>
</dbReference>
<evidence type="ECO:0000313" key="5">
    <source>
        <dbReference type="EMBL" id="KIN07659.1"/>
    </source>
</evidence>
<feature type="domain" description="CNNM transmembrane" evidence="4">
    <location>
        <begin position="26"/>
        <end position="190"/>
    </location>
</feature>
<dbReference type="GO" id="GO:0030026">
    <property type="term" value="P:intracellular manganese ion homeostasis"/>
    <property type="evidence" value="ECO:0007669"/>
    <property type="project" value="TreeGrafter"/>
</dbReference>
<dbReference type="PANTHER" id="PTHR12064">
    <property type="entry name" value="METAL TRANSPORTER CNNM"/>
    <property type="match status" value="1"/>
</dbReference>
<dbReference type="STRING" id="913774.A0A0C3D8N2"/>
<keyword evidence="3" id="KW-1133">Transmembrane helix</keyword>
<dbReference type="HOGENOM" id="CLU_336520_0_0_1"/>
<feature type="region of interest" description="Disordered" evidence="2">
    <location>
        <begin position="521"/>
        <end position="559"/>
    </location>
</feature>
<feature type="compositionally biased region" description="Polar residues" evidence="2">
    <location>
        <begin position="544"/>
        <end position="554"/>
    </location>
</feature>
<accession>A0A0C3D8N2</accession>
<name>A0A0C3D8N2_OIDMZ</name>
<evidence type="ECO:0000256" key="1">
    <source>
        <dbReference type="ARBA" id="ARBA00022737"/>
    </source>
</evidence>
<keyword evidence="1" id="KW-0677">Repeat</keyword>
<feature type="transmembrane region" description="Helical" evidence="3">
    <location>
        <begin position="81"/>
        <end position="103"/>
    </location>
</feature>
<dbReference type="GO" id="GO:0010960">
    <property type="term" value="P:magnesium ion homeostasis"/>
    <property type="evidence" value="ECO:0007669"/>
    <property type="project" value="InterPro"/>
</dbReference>
<dbReference type="InterPro" id="IPR045095">
    <property type="entry name" value="ACDP"/>
</dbReference>
<dbReference type="Gene3D" id="3.10.580.10">
    <property type="entry name" value="CBS-domain"/>
    <property type="match status" value="1"/>
</dbReference>
<evidence type="ECO:0000256" key="3">
    <source>
        <dbReference type="SAM" id="Phobius"/>
    </source>
</evidence>
<dbReference type="InterPro" id="IPR002550">
    <property type="entry name" value="CNNM"/>
</dbReference>
<dbReference type="AlphaFoldDB" id="A0A0C3D8N2"/>
<evidence type="ECO:0000256" key="2">
    <source>
        <dbReference type="SAM" id="MobiDB-lite"/>
    </source>
</evidence>
<feature type="region of interest" description="Disordered" evidence="2">
    <location>
        <begin position="626"/>
        <end position="679"/>
    </location>
</feature>
<dbReference type="Proteomes" id="UP000054321">
    <property type="component" value="Unassembled WGS sequence"/>
</dbReference>
<dbReference type="OrthoDB" id="5353557at2759"/>
<reference evidence="6" key="2">
    <citation type="submission" date="2015-01" db="EMBL/GenBank/DDBJ databases">
        <title>Evolutionary Origins and Diversification of the Mycorrhizal Mutualists.</title>
        <authorList>
            <consortium name="DOE Joint Genome Institute"/>
            <consortium name="Mycorrhizal Genomics Consortium"/>
            <person name="Kohler A."/>
            <person name="Kuo A."/>
            <person name="Nagy L.G."/>
            <person name="Floudas D."/>
            <person name="Copeland A."/>
            <person name="Barry K.W."/>
            <person name="Cichocki N."/>
            <person name="Veneault-Fourrey C."/>
            <person name="LaButti K."/>
            <person name="Lindquist E.A."/>
            <person name="Lipzen A."/>
            <person name="Lundell T."/>
            <person name="Morin E."/>
            <person name="Murat C."/>
            <person name="Riley R."/>
            <person name="Ohm R."/>
            <person name="Sun H."/>
            <person name="Tunlid A."/>
            <person name="Henrissat B."/>
            <person name="Grigoriev I.V."/>
            <person name="Hibbett D.S."/>
            <person name="Martin F."/>
        </authorList>
    </citation>
    <scope>NUCLEOTIDE SEQUENCE [LARGE SCALE GENOMIC DNA]</scope>
    <source>
        <strain evidence="6">Zn</strain>
    </source>
</reference>
<dbReference type="PANTHER" id="PTHR12064:SF97">
    <property type="entry name" value="METAL TRANSPORTER CNNM-5"/>
    <property type="match status" value="1"/>
</dbReference>